<reference evidence="1 2" key="1">
    <citation type="submission" date="2017-09" db="EMBL/GenBank/DDBJ databases">
        <title>Complete genome sequence of Janthinobacterium svalbardensis PAMC 27463.</title>
        <authorList>
            <person name="Cho Y.-J."/>
            <person name="Cho A."/>
            <person name="Kim O.-S."/>
            <person name="Lee J.-I."/>
        </authorList>
    </citation>
    <scope>NUCLEOTIDE SEQUENCE [LARGE SCALE GENOMIC DNA]</scope>
    <source>
        <strain evidence="1 2">PAMC 27463</strain>
    </source>
</reference>
<evidence type="ECO:0000313" key="1">
    <source>
        <dbReference type="EMBL" id="ATD59478.1"/>
    </source>
</evidence>
<dbReference type="EMBL" id="CP023422">
    <property type="protein sequence ID" value="ATD59478.1"/>
    <property type="molecule type" value="Genomic_DNA"/>
</dbReference>
<protein>
    <submittedName>
        <fullName evidence="1">Uncharacterized protein</fullName>
    </submittedName>
</protein>
<proteinExistence type="predicted"/>
<organism evidence="1 2">
    <name type="scientific">Janthinobacterium svalbardensis</name>
    <dbReference type="NCBI Taxonomy" id="368607"/>
    <lineage>
        <taxon>Bacteria</taxon>
        <taxon>Pseudomonadati</taxon>
        <taxon>Pseudomonadota</taxon>
        <taxon>Betaproteobacteria</taxon>
        <taxon>Burkholderiales</taxon>
        <taxon>Oxalobacteraceae</taxon>
        <taxon>Janthinobacterium</taxon>
    </lineage>
</organism>
<gene>
    <name evidence="1" type="ORF">CNX70_04165</name>
</gene>
<sequence length="68" mass="7201">MNGACAKNARLSAGKIELAQTDIALTPAYAPRLPRFRALLHRAAASDKCVAFSDKRGASCSVTPSRAR</sequence>
<dbReference type="AlphaFoldDB" id="A0A290WS42"/>
<dbReference type="Proteomes" id="UP000218437">
    <property type="component" value="Chromosome"/>
</dbReference>
<evidence type="ECO:0000313" key="2">
    <source>
        <dbReference type="Proteomes" id="UP000218437"/>
    </source>
</evidence>
<name>A0A290WS42_9BURK</name>
<dbReference type="KEGG" id="jsv:CNX70_04165"/>
<accession>A0A290WS42</accession>
<keyword evidence="2" id="KW-1185">Reference proteome</keyword>